<feature type="domain" description="DUF4213" evidence="2">
    <location>
        <begin position="10"/>
        <end position="87"/>
    </location>
</feature>
<dbReference type="Pfam" id="PF13938">
    <property type="entry name" value="DUF4213"/>
    <property type="match status" value="1"/>
</dbReference>
<evidence type="ECO:0008006" key="5">
    <source>
        <dbReference type="Google" id="ProtNLM"/>
    </source>
</evidence>
<dbReference type="InterPro" id="IPR007161">
    <property type="entry name" value="DUF364"/>
</dbReference>
<dbReference type="EMBL" id="LT549890">
    <property type="protein sequence ID" value="SAI83855.1"/>
    <property type="molecule type" value="Genomic_DNA"/>
</dbReference>
<dbReference type="InterPro" id="IPR025251">
    <property type="entry name" value="DUF4213"/>
</dbReference>
<dbReference type="Proteomes" id="UP000076770">
    <property type="component" value="Chromosome i"/>
</dbReference>
<dbReference type="PATRIC" id="fig|2287.9.peg.310"/>
<dbReference type="Gene3D" id="3.40.50.11590">
    <property type="match status" value="1"/>
</dbReference>
<dbReference type="Pfam" id="PF04016">
    <property type="entry name" value="DUF364"/>
    <property type="match status" value="1"/>
</dbReference>
<proteinExistence type="predicted"/>
<evidence type="ECO:0000259" key="1">
    <source>
        <dbReference type="Pfam" id="PF04016"/>
    </source>
</evidence>
<dbReference type="AlphaFoldDB" id="A0A157SXJ0"/>
<reference evidence="4" key="1">
    <citation type="submission" date="2016-04" db="EMBL/GenBank/DDBJ databases">
        <authorList>
            <person name="Shah S.A."/>
            <person name="Garrett R.A."/>
        </authorList>
    </citation>
    <scope>NUCLEOTIDE SEQUENCE [LARGE SCALE GENOMIC DNA]</scope>
    <source>
        <strain evidence="4">ATCC 35091 / DSM 1616 / JCM 8930 / NBRC 15331 / P1</strain>
    </source>
</reference>
<evidence type="ECO:0000313" key="3">
    <source>
        <dbReference type="EMBL" id="SAI83855.1"/>
    </source>
</evidence>
<accession>A0A157SXJ0</accession>
<sequence length="237" mass="26285">MTIMILREIIDELSYQLKQRRIINVCVSPAYTSVMLDDQSIGISHTITDGEIEGAGEIIGKNAYDVVINNLDSNLQRSLSLAILNALGSMIDFTQGDPINLYSGGKLCVFGFSPQLSYSNFDSVIVYDFMSTENKKVGNTEIKPYSSLSREVCSTALIFASSIVNNTIDRIISQISANHLILTGISSVDAPITLKNHGFEVLGKLFPVEKYRVFRTICEGGSNKLLSKYIMRYFKKL</sequence>
<gene>
    <name evidence="3" type="ORF">SSOP1_0301</name>
</gene>
<feature type="domain" description="Putative heavy-metal chelation" evidence="1">
    <location>
        <begin position="100"/>
        <end position="234"/>
    </location>
</feature>
<evidence type="ECO:0000313" key="4">
    <source>
        <dbReference type="Proteomes" id="UP000076770"/>
    </source>
</evidence>
<protein>
    <recommendedName>
        <fullName evidence="5">Heavy-metal chelation domain-containing protein</fullName>
    </recommendedName>
</protein>
<name>A0A157SXJ0_SACSO</name>
<evidence type="ECO:0000259" key="2">
    <source>
        <dbReference type="Pfam" id="PF13938"/>
    </source>
</evidence>
<dbReference type="SUPFAM" id="SSF159713">
    <property type="entry name" value="Dhaf3308-like"/>
    <property type="match status" value="1"/>
</dbReference>
<organism evidence="3 4">
    <name type="scientific">Saccharolobus solfataricus</name>
    <name type="common">Sulfolobus solfataricus</name>
    <dbReference type="NCBI Taxonomy" id="2287"/>
    <lineage>
        <taxon>Archaea</taxon>
        <taxon>Thermoproteota</taxon>
        <taxon>Thermoprotei</taxon>
        <taxon>Sulfolobales</taxon>
        <taxon>Sulfolobaceae</taxon>
        <taxon>Saccharolobus</taxon>
    </lineage>
</organism>